<dbReference type="PANTHER" id="PTHR12592">
    <property type="entry name" value="ATP-DEPENDENT (S)-NAD(P)H-HYDRATE DEHYDRATASE FAMILY MEMBER"/>
    <property type="match status" value="1"/>
</dbReference>
<comment type="caution">
    <text evidence="18">Lacks conserved residue(s) required for the propagation of feature annotation.</text>
</comment>
<evidence type="ECO:0000313" key="22">
    <source>
        <dbReference type="EMBL" id="MCG2616576.1"/>
    </source>
</evidence>
<dbReference type="Pfam" id="PF01256">
    <property type="entry name" value="Carb_kinase"/>
    <property type="match status" value="1"/>
</dbReference>
<organism evidence="22 23">
    <name type="scientific">Terrimonas ginsenosidimutans</name>
    <dbReference type="NCBI Taxonomy" id="2908004"/>
    <lineage>
        <taxon>Bacteria</taxon>
        <taxon>Pseudomonadati</taxon>
        <taxon>Bacteroidota</taxon>
        <taxon>Chitinophagia</taxon>
        <taxon>Chitinophagales</taxon>
        <taxon>Chitinophagaceae</taxon>
        <taxon>Terrimonas</taxon>
    </lineage>
</organism>
<evidence type="ECO:0000256" key="4">
    <source>
        <dbReference type="ARBA" id="ARBA00009524"/>
    </source>
</evidence>
<evidence type="ECO:0000256" key="19">
    <source>
        <dbReference type="PIRNR" id="PIRNR017184"/>
    </source>
</evidence>
<comment type="similarity">
    <text evidence="17">Belongs to the NnrD/CARKD family.</text>
</comment>
<comment type="catalytic activity">
    <reaction evidence="16 17 19">
        <text>(6S)-NADPHX + ADP = AMP + phosphate + NADPH + H(+)</text>
        <dbReference type="Rhea" id="RHEA:32235"/>
        <dbReference type="ChEBI" id="CHEBI:15378"/>
        <dbReference type="ChEBI" id="CHEBI:43474"/>
        <dbReference type="ChEBI" id="CHEBI:57783"/>
        <dbReference type="ChEBI" id="CHEBI:64076"/>
        <dbReference type="ChEBI" id="CHEBI:456215"/>
        <dbReference type="ChEBI" id="CHEBI:456216"/>
        <dbReference type="EC" id="4.2.1.136"/>
    </reaction>
</comment>
<dbReference type="PROSITE" id="PS51383">
    <property type="entry name" value="YJEF_C_3"/>
    <property type="match status" value="1"/>
</dbReference>
<evidence type="ECO:0000256" key="18">
    <source>
        <dbReference type="HAMAP-Rule" id="MF_01966"/>
    </source>
</evidence>
<evidence type="ECO:0000256" key="12">
    <source>
        <dbReference type="ARBA" id="ARBA00023239"/>
    </source>
</evidence>
<comment type="similarity">
    <text evidence="18">Belongs to the NnrE/AIBP family.</text>
</comment>
<gene>
    <name evidence="17" type="primary">nnrD</name>
    <name evidence="18" type="synonym">nnrE</name>
    <name evidence="22" type="ORF">LZZ85_19915</name>
</gene>
<keyword evidence="11 18" id="KW-0413">Isomerase</keyword>
<feature type="binding site" evidence="17">
    <location>
        <position position="437"/>
    </location>
    <ligand>
        <name>AMP</name>
        <dbReference type="ChEBI" id="CHEBI:456215"/>
    </ligand>
</feature>
<dbReference type="InterPro" id="IPR017953">
    <property type="entry name" value="Carbohydrate_kinase_pred_CS"/>
</dbReference>
<comment type="similarity">
    <text evidence="4 19">In the C-terminal section; belongs to the NnrD/CARKD family.</text>
</comment>
<dbReference type="SUPFAM" id="SSF64153">
    <property type="entry name" value="YjeF N-terminal domain-like"/>
    <property type="match status" value="1"/>
</dbReference>
<name>A0ABS9KW78_9BACT</name>
<feature type="binding site" evidence="17">
    <location>
        <position position="373"/>
    </location>
    <ligand>
        <name>(6S)-NADPHX</name>
        <dbReference type="ChEBI" id="CHEBI:64076"/>
    </ligand>
</feature>
<evidence type="ECO:0000256" key="1">
    <source>
        <dbReference type="ARBA" id="ARBA00000013"/>
    </source>
</evidence>
<evidence type="ECO:0000256" key="7">
    <source>
        <dbReference type="ARBA" id="ARBA00022840"/>
    </source>
</evidence>
<dbReference type="Gene3D" id="3.40.50.10260">
    <property type="entry name" value="YjeF N-terminal domain"/>
    <property type="match status" value="1"/>
</dbReference>
<evidence type="ECO:0000313" key="23">
    <source>
        <dbReference type="Proteomes" id="UP001165367"/>
    </source>
</evidence>
<comment type="similarity">
    <text evidence="3 19">In the N-terminal section; belongs to the NnrE/AIBP family.</text>
</comment>
<keyword evidence="7 17" id="KW-0067">ATP-binding</keyword>
<comment type="subunit">
    <text evidence="17">Homotetramer.</text>
</comment>
<dbReference type="PROSITE" id="PS51385">
    <property type="entry name" value="YJEF_N"/>
    <property type="match status" value="1"/>
</dbReference>
<keyword evidence="23" id="KW-1185">Reference proteome</keyword>
<evidence type="ECO:0000256" key="13">
    <source>
        <dbReference type="ARBA" id="ARBA00023268"/>
    </source>
</evidence>
<feature type="binding site" evidence="18">
    <location>
        <position position="123"/>
    </location>
    <ligand>
        <name>K(+)</name>
        <dbReference type="ChEBI" id="CHEBI:29103"/>
    </ligand>
</feature>
<evidence type="ECO:0000256" key="14">
    <source>
        <dbReference type="ARBA" id="ARBA00025153"/>
    </source>
</evidence>
<dbReference type="PROSITE" id="PS01050">
    <property type="entry name" value="YJEF_C_2"/>
    <property type="match status" value="1"/>
</dbReference>
<dbReference type="InterPro" id="IPR030677">
    <property type="entry name" value="Nnr"/>
</dbReference>
<feature type="binding site" evidence="18">
    <location>
        <position position="57"/>
    </location>
    <ligand>
        <name>K(+)</name>
        <dbReference type="ChEBI" id="CHEBI:29103"/>
    </ligand>
</feature>
<evidence type="ECO:0000256" key="16">
    <source>
        <dbReference type="ARBA" id="ARBA00049209"/>
    </source>
</evidence>
<feature type="binding site" evidence="18">
    <location>
        <position position="156"/>
    </location>
    <ligand>
        <name>(6S)-NADPHX</name>
        <dbReference type="ChEBI" id="CHEBI:64076"/>
    </ligand>
</feature>
<dbReference type="Gene3D" id="3.40.1190.20">
    <property type="match status" value="1"/>
</dbReference>
<dbReference type="Proteomes" id="UP001165367">
    <property type="component" value="Unassembled WGS sequence"/>
</dbReference>
<comment type="cofactor">
    <cofactor evidence="17">
        <name>Mg(2+)</name>
        <dbReference type="ChEBI" id="CHEBI:18420"/>
    </cofactor>
</comment>
<feature type="binding site" evidence="18">
    <location>
        <begin position="127"/>
        <end position="133"/>
    </location>
    <ligand>
        <name>(6S)-NADPHX</name>
        <dbReference type="ChEBI" id="CHEBI:64076"/>
    </ligand>
</feature>
<dbReference type="EMBL" id="JAKLTR010000014">
    <property type="protein sequence ID" value="MCG2616576.1"/>
    <property type="molecule type" value="Genomic_DNA"/>
</dbReference>
<comment type="catalytic activity">
    <reaction evidence="1 18 19">
        <text>(6R)-NADHX = (6S)-NADHX</text>
        <dbReference type="Rhea" id="RHEA:32215"/>
        <dbReference type="ChEBI" id="CHEBI:64074"/>
        <dbReference type="ChEBI" id="CHEBI:64075"/>
        <dbReference type="EC" id="5.1.99.6"/>
    </reaction>
</comment>
<feature type="domain" description="YjeF N-terminal" evidence="21">
    <location>
        <begin position="9"/>
        <end position="213"/>
    </location>
</feature>
<dbReference type="HAMAP" id="MF_01965">
    <property type="entry name" value="NADHX_dehydratase"/>
    <property type="match status" value="1"/>
</dbReference>
<evidence type="ECO:0000256" key="3">
    <source>
        <dbReference type="ARBA" id="ARBA00006001"/>
    </source>
</evidence>
<feature type="binding site" evidence="17">
    <location>
        <position position="438"/>
    </location>
    <ligand>
        <name>(6S)-NADPHX</name>
        <dbReference type="ChEBI" id="CHEBI:64076"/>
    </ligand>
</feature>
<dbReference type="EC" id="5.1.99.6" evidence="19"/>
<feature type="binding site" evidence="17">
    <location>
        <begin position="408"/>
        <end position="412"/>
    </location>
    <ligand>
        <name>AMP</name>
        <dbReference type="ChEBI" id="CHEBI:456215"/>
    </ligand>
</feature>
<protein>
    <recommendedName>
        <fullName evidence="19">Bifunctional NAD(P)H-hydrate repair enzyme</fullName>
    </recommendedName>
    <alternativeName>
        <fullName evidence="19">Nicotinamide nucleotide repair protein</fullName>
    </alternativeName>
    <domain>
        <recommendedName>
            <fullName evidence="19">ADP-dependent (S)-NAD(P)H-hydrate dehydratase</fullName>
            <ecNumber evidence="19">4.2.1.136</ecNumber>
        </recommendedName>
        <alternativeName>
            <fullName evidence="19">ADP-dependent NAD(P)HX dehydratase</fullName>
        </alternativeName>
    </domain>
    <domain>
        <recommendedName>
            <fullName evidence="19">NAD(P)H-hydrate epimerase</fullName>
            <ecNumber evidence="19">5.1.99.6</ecNumber>
        </recommendedName>
    </domain>
</protein>
<evidence type="ECO:0000256" key="17">
    <source>
        <dbReference type="HAMAP-Rule" id="MF_01965"/>
    </source>
</evidence>
<evidence type="ECO:0000259" key="20">
    <source>
        <dbReference type="PROSITE" id="PS51383"/>
    </source>
</evidence>
<evidence type="ECO:0000256" key="10">
    <source>
        <dbReference type="ARBA" id="ARBA00023027"/>
    </source>
</evidence>
<feature type="domain" description="YjeF C-terminal" evidence="20">
    <location>
        <begin position="223"/>
        <end position="497"/>
    </location>
</feature>
<evidence type="ECO:0000256" key="5">
    <source>
        <dbReference type="ARBA" id="ARBA00022723"/>
    </source>
</evidence>
<feature type="binding site" evidence="18">
    <location>
        <position position="159"/>
    </location>
    <ligand>
        <name>K(+)</name>
        <dbReference type="ChEBI" id="CHEBI:29103"/>
    </ligand>
</feature>
<dbReference type="SUPFAM" id="SSF53613">
    <property type="entry name" value="Ribokinase-like"/>
    <property type="match status" value="1"/>
</dbReference>
<comment type="function">
    <text evidence="17">Catalyzes the dehydration of the S-form of NAD(P)HX at the expense of ADP, which is converted to AMP. Together with NAD(P)HX epimerase, which catalyzes the epimerization of the S- and R-forms, the enzyme allows the repair of both epimers of NAD(P)HX, a damaged form of NAD(P)H that is a result of enzymatic or heat-dependent hydration.</text>
</comment>
<dbReference type="InterPro" id="IPR004443">
    <property type="entry name" value="YjeF_N_dom"/>
</dbReference>
<comment type="catalytic activity">
    <reaction evidence="15 17 19">
        <text>(6S)-NADHX + ADP = AMP + phosphate + NADH + H(+)</text>
        <dbReference type="Rhea" id="RHEA:32223"/>
        <dbReference type="ChEBI" id="CHEBI:15378"/>
        <dbReference type="ChEBI" id="CHEBI:43474"/>
        <dbReference type="ChEBI" id="CHEBI:57945"/>
        <dbReference type="ChEBI" id="CHEBI:64074"/>
        <dbReference type="ChEBI" id="CHEBI:456215"/>
        <dbReference type="ChEBI" id="CHEBI:456216"/>
        <dbReference type="EC" id="4.2.1.136"/>
    </reaction>
</comment>
<dbReference type="EC" id="4.2.1.136" evidence="19"/>
<comment type="function">
    <text evidence="14 19">Bifunctional enzyme that catalyzes the epimerization of the S- and R-forms of NAD(P)HX and the dehydration of the S-form of NAD(P)HX at the expense of ADP, which is converted to AMP. This allows the repair of both epimers of NAD(P)HX, a damaged form of NAD(P)H that is a result of enzymatic or heat-dependent hydration.</text>
</comment>
<reference evidence="22" key="1">
    <citation type="submission" date="2022-01" db="EMBL/GenBank/DDBJ databases">
        <authorList>
            <person name="Jo J.-H."/>
            <person name="Im W.-T."/>
        </authorList>
    </citation>
    <scope>NUCLEOTIDE SEQUENCE</scope>
    <source>
        <strain evidence="22">NA20</strain>
    </source>
</reference>
<accession>A0ABS9KW78</accession>
<evidence type="ECO:0000256" key="9">
    <source>
        <dbReference type="ARBA" id="ARBA00022958"/>
    </source>
</evidence>
<dbReference type="Pfam" id="PF03853">
    <property type="entry name" value="YjeF_N"/>
    <property type="match status" value="1"/>
</dbReference>
<feature type="binding site" evidence="18">
    <location>
        <begin position="56"/>
        <end position="60"/>
    </location>
    <ligand>
        <name>(6S)-NADPHX</name>
        <dbReference type="ChEBI" id="CHEBI:64076"/>
    </ligand>
</feature>
<comment type="caution">
    <text evidence="22">The sequence shown here is derived from an EMBL/GenBank/DDBJ whole genome shotgun (WGS) entry which is preliminary data.</text>
</comment>
<evidence type="ECO:0000259" key="21">
    <source>
        <dbReference type="PROSITE" id="PS51385"/>
    </source>
</evidence>
<dbReference type="NCBIfam" id="TIGR00196">
    <property type="entry name" value="yjeF_cterm"/>
    <property type="match status" value="1"/>
</dbReference>
<dbReference type="CDD" id="cd01171">
    <property type="entry name" value="YXKO-related"/>
    <property type="match status" value="1"/>
</dbReference>
<dbReference type="PANTHER" id="PTHR12592:SF0">
    <property type="entry name" value="ATP-DEPENDENT (S)-NAD(P)H-HYDRATE DEHYDRATASE"/>
    <property type="match status" value="1"/>
</dbReference>
<comment type="cofactor">
    <cofactor evidence="18 19">
        <name>K(+)</name>
        <dbReference type="ChEBI" id="CHEBI:29103"/>
    </cofactor>
    <text evidence="18 19">Binds 1 potassium ion per subunit.</text>
</comment>
<keyword evidence="6 17" id="KW-0547">Nucleotide-binding</keyword>
<keyword evidence="8 17" id="KW-0521">NADP</keyword>
<comment type="catalytic activity">
    <reaction evidence="2 18 19">
        <text>(6R)-NADPHX = (6S)-NADPHX</text>
        <dbReference type="Rhea" id="RHEA:32227"/>
        <dbReference type="ChEBI" id="CHEBI:64076"/>
        <dbReference type="ChEBI" id="CHEBI:64077"/>
        <dbReference type="EC" id="5.1.99.6"/>
    </reaction>
</comment>
<keyword evidence="13" id="KW-0511">Multifunctional enzyme</keyword>
<evidence type="ECO:0000256" key="8">
    <source>
        <dbReference type="ARBA" id="ARBA00022857"/>
    </source>
</evidence>
<evidence type="ECO:0000256" key="6">
    <source>
        <dbReference type="ARBA" id="ARBA00022741"/>
    </source>
</evidence>
<dbReference type="PIRSF" id="PIRSF017184">
    <property type="entry name" value="Nnr"/>
    <property type="match status" value="1"/>
</dbReference>
<comment type="function">
    <text evidence="18">Catalyzes the epimerization of the S- and R-forms of NAD(P)HX, a damaged form of NAD(P)H that is a result of enzymatic or heat-dependent hydration. This is a prerequisite for the S-specific NAD(P)H-hydrate dehydratase to allow the repair of both epimers of NAD(P)HX.</text>
</comment>
<evidence type="ECO:0000256" key="15">
    <source>
        <dbReference type="ARBA" id="ARBA00048238"/>
    </source>
</evidence>
<dbReference type="RefSeq" id="WP_237875114.1">
    <property type="nucleotide sequence ID" value="NZ_JAKLTR010000014.1"/>
</dbReference>
<feature type="binding site" evidence="17">
    <location>
        <position position="258"/>
    </location>
    <ligand>
        <name>(6S)-NADPHX</name>
        <dbReference type="ChEBI" id="CHEBI:64076"/>
    </ligand>
</feature>
<evidence type="ECO:0000256" key="2">
    <source>
        <dbReference type="ARBA" id="ARBA00000909"/>
    </source>
</evidence>
<dbReference type="HAMAP" id="MF_01966">
    <property type="entry name" value="NADHX_epimerase"/>
    <property type="match status" value="1"/>
</dbReference>
<dbReference type="NCBIfam" id="TIGR00197">
    <property type="entry name" value="yjeF_nterm"/>
    <property type="match status" value="1"/>
</dbReference>
<keyword evidence="12 17" id="KW-0456">Lyase</keyword>
<keyword evidence="9 18" id="KW-0630">Potassium</keyword>
<keyword evidence="5 18" id="KW-0479">Metal-binding</keyword>
<proteinExistence type="inferred from homology"/>
<feature type="binding site" evidence="17">
    <location>
        <position position="322"/>
    </location>
    <ligand>
        <name>(6S)-NADPHX</name>
        <dbReference type="ChEBI" id="CHEBI:64076"/>
    </ligand>
</feature>
<dbReference type="InterPro" id="IPR036652">
    <property type="entry name" value="YjeF_N_dom_sf"/>
</dbReference>
<sequence length="500" mass="54300">MKIFNAAQIREWDQYTISHDPISSIDLMEKAAKACVRWINQYFPEESLTIFCGKGNNGGDGLAIARLLSKRDITVYILDTTQKGTDDFQENLSRLEKLPHVEIRFIQTEENISEVNFDGVLIDALLGSGLNRPLQGITARLVERINQSGNMVVSIDLPSGMFADQSSLNNPQIKADHTLSFQSYKRAFLAAENSLHCGEVHILEIGLHPEFYNNTPSRDEQTDEDIIYTVYKPRNSFGHKGTFGHALLIAGSYGKIGAAVLSAEACLRSGVGLVTCHLPSCGYTIMQTSLPEVMVSTDVDKAISTTIETDLSMYKALGIGPGLGTASETRALLREVLTQYDRSVVMDADALNCVAKEPELLALIPAGSILTPHPKEFQRLFGDTSNEFDRIDLASQKAKELDLIIVLKGHHTLIALPDGRRFFNSTGNAGMATGGSGDVLTGILTGLLAQGYPGDDAAILGVYLHGLAGDLAAEKLSMEAMIAGDIIRFLGQAYKSIAEM</sequence>
<keyword evidence="10 17" id="KW-0520">NAD</keyword>
<evidence type="ECO:0000256" key="11">
    <source>
        <dbReference type="ARBA" id="ARBA00023235"/>
    </source>
</evidence>
<dbReference type="InterPro" id="IPR029056">
    <property type="entry name" value="Ribokinase-like"/>
</dbReference>
<dbReference type="InterPro" id="IPR000631">
    <property type="entry name" value="CARKD"/>
</dbReference>